<keyword evidence="3" id="KW-0378">Hydrolase</keyword>
<keyword evidence="1" id="KW-0175">Coiled coil</keyword>
<name>A0A8X6YZC3_9ARAC</name>
<comment type="caution">
    <text evidence="3">The sequence shown here is derived from an EMBL/GenBank/DDBJ whole genome shotgun (WGS) entry which is preliminary data.</text>
</comment>
<feature type="domain" description="CagE TrbE VirB component of type IV transporter system central" evidence="2">
    <location>
        <begin position="183"/>
        <end position="383"/>
    </location>
</feature>
<evidence type="ECO:0000313" key="3">
    <source>
        <dbReference type="EMBL" id="GFY80042.1"/>
    </source>
</evidence>
<dbReference type="InterPro" id="IPR018145">
    <property type="entry name" value="CagE_TrbE_VirB_cntrl_dom"/>
</dbReference>
<dbReference type="InterPro" id="IPR027417">
    <property type="entry name" value="P-loop_NTPase"/>
</dbReference>
<evidence type="ECO:0000256" key="1">
    <source>
        <dbReference type="SAM" id="Coils"/>
    </source>
</evidence>
<dbReference type="GO" id="GO:0005524">
    <property type="term" value="F:ATP binding"/>
    <property type="evidence" value="ECO:0007669"/>
    <property type="project" value="InterPro"/>
</dbReference>
<evidence type="ECO:0000313" key="4">
    <source>
        <dbReference type="Proteomes" id="UP000886998"/>
    </source>
</evidence>
<dbReference type="EMBL" id="BMAV01023781">
    <property type="protein sequence ID" value="GFY80042.1"/>
    <property type="molecule type" value="Genomic_DNA"/>
</dbReference>
<sequence>MQLKVPAINSKFEKKNNLALLESIDLDFIPYACHYNEETILTKQGELLKIIKLEDYSSVDNYSDLRTEIRKSISKNINSLHFTIWIHTVRKRNKLSLKWNKTEDFSDNLHSVRFDKLTDSKLQYINELYIVILFSDFGKHTNNSFFFNRIKNKHKLSLQESHQELQKITDLIQNDLGPFGAKKLGLRFSEGKIYSEMIEFLHYIVTLTHKDYPIYERDLSQYIRNFKIAFGFNTFQTTFENQQKFGSIFSIKEYREISLGNIDRCLQLESEFIITEIMIFTSNSKAIKEFNKQINMLQISEDNILLKSSGIEEITELEKTSSIDFCQQKIIFTIFADDRNKLAENISDLSSIMSLIGFMIFRTDLHMESHFWAQLPGNFTFITQPKNILAKYVCSFAMLHDFTSGTLKGGRWKEAVTVFFSKEGNPYFFNFHGKRNNGHTTILGAPNSGRTSLINFLLSESRKFNPRIVILDNTGKSIIFTKAVSGKYYIIDPKYKDKSLKFNPLNIEDSASNCNMLVELIKRMVADTSLVDVEEKIRKIVDSIFAIPKESRYADCPIFVKSNTEIEAAANKTGKGLKNFFSFNWSNLDFDEKLLQYIRVTAIKDQGVDGYFNPKIQVCDYEGKDNCYILPSGTSCRQIYGTQDTGGGVSAAVFIDWEGDKTSVNAKIADSLEWEWADNVTDEEKTKFAKSPKICACSQKGACMGSSAWFSRVLQGENIFRPGDMENVCDTCSSWSKGKQKIKCAPVPLAPGPPPFCEQLAMSPPQVRIIPIKHEDNDYFDPKVKVIIGDLKGRDGKIGKKLDFPKGYGEDKAEWRSILDKDGMTHYFKTYREKDKLCAEYLGTEELNKKLQFVRCFPAPPAPEPKILRIVDANTLEIEIKMSESTCIYRAHGVYSNGLCTFNVNAGSSTNIGPLSLKVVKPRIVKKTTNSNNNKSNIGDVIEGIFNKSSQFEILKQHNYIPNIGIELPPPDGDCTLTGPKEDNKCQSIKLELDNMGQPKIEVRYMQIRDQANSNRKMLCLSGWQPEPEEFVLKRGDEIIPLKLMGTKYIKYNAVYSKESNRFYYLPSKKRETVDLLKGPQDQLDKIIFNKQGYVFFPDDNKQEKGKCSYCVNYDKDIDEQFTNNKVKVVYKLMNAEHREECKQGDDGCICSDGECSRSKQYLNKNENDKQFYLRYEEVDCKDKDGKVLRDEKNEVQKCTQLKDQLIKANRTEVFYADKLCRLDLEDLKNKLEEIKKQLKNKKQELENKKQAQKNSEKSYDLESEDVYTDDLSIMFDRVEIEAWGSGEAGHIVSIAKSKESRSGMPGDYIKTKLKIDPNYPIMKVKVTEGGGNQTDALSQKDGGPIFIEMCRLDKQNCKPLITVAGEGMHKVYGPENTSYENTTIHEPGLELEKTIIPASTLESTEDNKITYIENGEIKYETVECESNSRSNKPGAGGCIDKNTKIHDKNSPRYMQKGIYGKGSPGYVKIRPIIKDFDKEEINDAVEKVTRDLYDLEAMTDFSTQDLNVNIREKVEEEIKKELLR</sequence>
<gene>
    <name evidence="3" type="ORF">TNIN_56921</name>
</gene>
<dbReference type="GO" id="GO:0016787">
    <property type="term" value="F:hydrolase activity"/>
    <property type="evidence" value="ECO:0007669"/>
    <property type="project" value="UniProtKB-KW"/>
</dbReference>
<organism evidence="3 4">
    <name type="scientific">Trichonephila inaurata madagascariensis</name>
    <dbReference type="NCBI Taxonomy" id="2747483"/>
    <lineage>
        <taxon>Eukaryota</taxon>
        <taxon>Metazoa</taxon>
        <taxon>Ecdysozoa</taxon>
        <taxon>Arthropoda</taxon>
        <taxon>Chelicerata</taxon>
        <taxon>Arachnida</taxon>
        <taxon>Araneae</taxon>
        <taxon>Araneomorphae</taxon>
        <taxon>Entelegynae</taxon>
        <taxon>Araneoidea</taxon>
        <taxon>Nephilidae</taxon>
        <taxon>Trichonephila</taxon>
        <taxon>Trichonephila inaurata</taxon>
    </lineage>
</organism>
<dbReference type="Proteomes" id="UP000886998">
    <property type="component" value="Unassembled WGS sequence"/>
</dbReference>
<reference evidence="3" key="1">
    <citation type="submission" date="2020-08" db="EMBL/GenBank/DDBJ databases">
        <title>Multicomponent nature underlies the extraordinary mechanical properties of spider dragline silk.</title>
        <authorList>
            <person name="Kono N."/>
            <person name="Nakamura H."/>
            <person name="Mori M."/>
            <person name="Yoshida Y."/>
            <person name="Ohtoshi R."/>
            <person name="Malay A.D."/>
            <person name="Moran D.A.P."/>
            <person name="Tomita M."/>
            <person name="Numata K."/>
            <person name="Arakawa K."/>
        </authorList>
    </citation>
    <scope>NUCLEOTIDE SEQUENCE</scope>
</reference>
<evidence type="ECO:0000259" key="2">
    <source>
        <dbReference type="Pfam" id="PF03135"/>
    </source>
</evidence>
<dbReference type="Pfam" id="PF03135">
    <property type="entry name" value="CagE_TrbE_VirB"/>
    <property type="match status" value="1"/>
</dbReference>
<keyword evidence="4" id="KW-1185">Reference proteome</keyword>
<dbReference type="Gene3D" id="3.40.50.300">
    <property type="entry name" value="P-loop containing nucleotide triphosphate hydrolases"/>
    <property type="match status" value="1"/>
</dbReference>
<protein>
    <submittedName>
        <fullName evidence="3">Nudix hydrolase domain-containing protein</fullName>
    </submittedName>
</protein>
<feature type="coiled-coil region" evidence="1">
    <location>
        <begin position="1189"/>
        <end position="1263"/>
    </location>
</feature>
<proteinExistence type="predicted"/>
<dbReference type="SUPFAM" id="SSF52540">
    <property type="entry name" value="P-loop containing nucleoside triphosphate hydrolases"/>
    <property type="match status" value="1"/>
</dbReference>
<dbReference type="OrthoDB" id="8299894at2759"/>
<accession>A0A8X6YZC3</accession>